<evidence type="ECO:0000313" key="4">
    <source>
        <dbReference type="Proteomes" id="UP000282597"/>
    </source>
</evidence>
<dbReference type="Gene3D" id="3.40.50.2300">
    <property type="match status" value="1"/>
</dbReference>
<dbReference type="Gene3D" id="1.10.10.10">
    <property type="entry name" value="Winged helix-like DNA-binding domain superfamily/Winged helix DNA-binding domain"/>
    <property type="match status" value="1"/>
</dbReference>
<dbReference type="PROSITE" id="PS50110">
    <property type="entry name" value="RESPONSE_REGULATORY"/>
    <property type="match status" value="1"/>
</dbReference>
<dbReference type="PROSITE" id="PS50043">
    <property type="entry name" value="HTH_LUXR_2"/>
    <property type="match status" value="1"/>
</dbReference>
<dbReference type="SUPFAM" id="SSF46894">
    <property type="entry name" value="C-terminal effector domain of the bipartite response regulators"/>
    <property type="match status" value="1"/>
</dbReference>
<dbReference type="SMART" id="SM00421">
    <property type="entry name" value="HTH_LUXR"/>
    <property type="match status" value="1"/>
</dbReference>
<keyword evidence="1" id="KW-0175">Coiled coil</keyword>
<accession>A0A2Z6ETM9</accession>
<keyword evidence="4" id="KW-1185">Reference proteome</keyword>
<feature type="compositionally biased region" description="Basic and acidic residues" evidence="2">
    <location>
        <begin position="289"/>
        <end position="299"/>
    </location>
</feature>
<evidence type="ECO:0000313" key="3">
    <source>
        <dbReference type="EMBL" id="BBE08784.1"/>
    </source>
</evidence>
<dbReference type="InterPro" id="IPR051015">
    <property type="entry name" value="EvgA-like"/>
</dbReference>
<dbReference type="InterPro" id="IPR016032">
    <property type="entry name" value="Sig_transdc_resp-reg_C-effctor"/>
</dbReference>
<dbReference type="SUPFAM" id="SSF52172">
    <property type="entry name" value="CheY-like"/>
    <property type="match status" value="1"/>
</dbReference>
<dbReference type="InterPro" id="IPR000792">
    <property type="entry name" value="Tscrpt_reg_LuxR_C"/>
</dbReference>
<dbReference type="Proteomes" id="UP000282597">
    <property type="component" value="Chromosome"/>
</dbReference>
<dbReference type="GO" id="GO:0003677">
    <property type="term" value="F:DNA binding"/>
    <property type="evidence" value="ECO:0007669"/>
    <property type="project" value="InterPro"/>
</dbReference>
<dbReference type="Pfam" id="PF00072">
    <property type="entry name" value="Response_reg"/>
    <property type="match status" value="1"/>
</dbReference>
<dbReference type="GO" id="GO:0000160">
    <property type="term" value="P:phosphorelay signal transduction system"/>
    <property type="evidence" value="ECO:0007669"/>
    <property type="project" value="InterPro"/>
</dbReference>
<dbReference type="InterPro" id="IPR036388">
    <property type="entry name" value="WH-like_DNA-bd_sf"/>
</dbReference>
<evidence type="ECO:0000256" key="2">
    <source>
        <dbReference type="SAM" id="MobiDB-lite"/>
    </source>
</evidence>
<evidence type="ECO:0000256" key="1">
    <source>
        <dbReference type="SAM" id="Coils"/>
    </source>
</evidence>
<dbReference type="CDD" id="cd06170">
    <property type="entry name" value="LuxR_C_like"/>
    <property type="match status" value="1"/>
</dbReference>
<feature type="region of interest" description="Disordered" evidence="2">
    <location>
        <begin position="229"/>
        <end position="254"/>
    </location>
</feature>
<dbReference type="RefSeq" id="WP_052393784.1">
    <property type="nucleotide sequence ID" value="NZ_AP018150.1"/>
</dbReference>
<dbReference type="AlphaFoldDB" id="A0A2Z6ETM9"/>
<feature type="coiled-coil region" evidence="1">
    <location>
        <begin position="6"/>
        <end position="33"/>
    </location>
</feature>
<feature type="compositionally biased region" description="Polar residues" evidence="2">
    <location>
        <begin position="229"/>
        <end position="239"/>
    </location>
</feature>
<name>A0A2Z6ETM9_9BURK</name>
<dbReference type="PRINTS" id="PR00038">
    <property type="entry name" value="HTHLUXR"/>
</dbReference>
<dbReference type="Pfam" id="PF00196">
    <property type="entry name" value="GerE"/>
    <property type="match status" value="1"/>
</dbReference>
<dbReference type="SMART" id="SM00448">
    <property type="entry name" value="REC"/>
    <property type="match status" value="1"/>
</dbReference>
<dbReference type="PANTHER" id="PTHR45566:SF1">
    <property type="entry name" value="HTH-TYPE TRANSCRIPTIONAL REGULATOR YHJB-RELATED"/>
    <property type="match status" value="1"/>
</dbReference>
<sequence>MKFFVLNDQAERREGLKALLRQIDRRAKFAEAKDWRQATHRLKRDLHDLLVIDWQLRWMRIADLLSVLREHPTLPVAILTDDTTRATVHALLHAGVLGIIPRSLNPHLILRVFELVLLGGHYVPVCALTPTLPTTSKSPASCVIQPPAMLKPIPRNAPMRLSPRQHQIMRLLNMGNTNKLIARTLNISEGTVKIHLASIFNVLGASNRAAAVAIYNGWQFNTLEVLHDTTQPLEPNPSQARHAPVSLTQPKATPAGSAVNTYPLLIAAQTTPPYNAPDTPSIARQNTRAHADSTPKDKL</sequence>
<proteinExistence type="predicted"/>
<gene>
    <name evidence="3" type="ORF">MCB1EB_0623</name>
</gene>
<dbReference type="KEGG" id="mcys:MCB1EB_0623"/>
<dbReference type="PANTHER" id="PTHR45566">
    <property type="entry name" value="HTH-TYPE TRANSCRIPTIONAL REGULATOR YHJB-RELATED"/>
    <property type="match status" value="1"/>
</dbReference>
<protein>
    <submittedName>
        <fullName evidence="3">Two component transcriptional regulator, LuxR family</fullName>
    </submittedName>
</protein>
<feature type="region of interest" description="Disordered" evidence="2">
    <location>
        <begin position="273"/>
        <end position="299"/>
    </location>
</feature>
<dbReference type="EMBL" id="AP018150">
    <property type="protein sequence ID" value="BBE08784.1"/>
    <property type="molecule type" value="Genomic_DNA"/>
</dbReference>
<reference evidence="3 4" key="1">
    <citation type="journal article" date="2018" name="Microbes Environ.">
        <title>Comparative Genomic Insights into Endofungal Lifestyles of Two Bacterial Endosymbionts, Mycoavidus cysteinexigens and Burkholderia rhizoxinica.</title>
        <authorList>
            <person name="Sharmin D."/>
            <person name="Guo Y."/>
            <person name="Nishizawa T."/>
            <person name="Ohshima S."/>
            <person name="Sato Y."/>
            <person name="Takashima Y."/>
            <person name="Narisawa K."/>
            <person name="Ohta H."/>
        </authorList>
    </citation>
    <scope>NUCLEOTIDE SEQUENCE [LARGE SCALE GENOMIC DNA]</scope>
    <source>
        <strain evidence="3 4">B1-EB</strain>
    </source>
</reference>
<dbReference type="InterPro" id="IPR011006">
    <property type="entry name" value="CheY-like_superfamily"/>
</dbReference>
<dbReference type="InterPro" id="IPR001789">
    <property type="entry name" value="Sig_transdc_resp-reg_receiver"/>
</dbReference>
<organism evidence="3 4">
    <name type="scientific">Mycoavidus cysteinexigens</name>
    <dbReference type="NCBI Taxonomy" id="1553431"/>
    <lineage>
        <taxon>Bacteria</taxon>
        <taxon>Pseudomonadati</taxon>
        <taxon>Pseudomonadota</taxon>
        <taxon>Betaproteobacteria</taxon>
        <taxon>Burkholderiales</taxon>
        <taxon>Burkholderiaceae</taxon>
        <taxon>Mycoavidus</taxon>
    </lineage>
</organism>
<dbReference type="GO" id="GO:0006355">
    <property type="term" value="P:regulation of DNA-templated transcription"/>
    <property type="evidence" value="ECO:0007669"/>
    <property type="project" value="InterPro"/>
</dbReference>